<dbReference type="AlphaFoldDB" id="A0A9D1N6E7"/>
<comment type="caution">
    <text evidence="1">The sequence shown here is derived from an EMBL/GenBank/DDBJ whole genome shotgun (WGS) entry which is preliminary data.</text>
</comment>
<dbReference type="Gene3D" id="3.40.91.30">
    <property type="match status" value="1"/>
</dbReference>
<evidence type="ECO:0000313" key="1">
    <source>
        <dbReference type="EMBL" id="HIU95735.1"/>
    </source>
</evidence>
<evidence type="ECO:0000313" key="2">
    <source>
        <dbReference type="Proteomes" id="UP000824130"/>
    </source>
</evidence>
<dbReference type="EMBL" id="DVOB01000072">
    <property type="protein sequence ID" value="HIU95735.1"/>
    <property type="molecule type" value="Genomic_DNA"/>
</dbReference>
<sequence length="266" mass="31630">MNGDTGKERSVSIIRKEMKKWEKRLEALEREYRRMPEGEILIIKKGGRYCCYVYRDRQVKSIRKDCRSTGRLMRKRILGYEIAIAKAFCSVLSSAEAQLAASLESIEKNAAVRTLERIRQLPEGDMYLLSPDEYKWKYDDYPQNNYKMENLRYATGRGVRVRSKSEKFIGSKLEEYHIAYRYEARLFIDDKIYYPDFTIMTGDGRIILWEHFGMMEDSEYFMRAYRKIEAYRRIGHVQHSNLICTYESDIADGSKLDEIIERFILE</sequence>
<gene>
    <name evidence="1" type="ORF">IAD25_03380</name>
</gene>
<name>A0A9D1N6E7_9FIRM</name>
<protein>
    <submittedName>
        <fullName evidence="1">Uncharacterized protein</fullName>
    </submittedName>
</protein>
<reference evidence="1" key="1">
    <citation type="submission" date="2020-10" db="EMBL/GenBank/DDBJ databases">
        <authorList>
            <person name="Gilroy R."/>
        </authorList>
    </citation>
    <scope>NUCLEOTIDE SEQUENCE</scope>
    <source>
        <strain evidence="1">ChiSjej4B22-8349</strain>
    </source>
</reference>
<reference evidence="1" key="2">
    <citation type="journal article" date="2021" name="PeerJ">
        <title>Extensive microbial diversity within the chicken gut microbiome revealed by metagenomics and culture.</title>
        <authorList>
            <person name="Gilroy R."/>
            <person name="Ravi A."/>
            <person name="Getino M."/>
            <person name="Pursley I."/>
            <person name="Horton D.L."/>
            <person name="Alikhan N.F."/>
            <person name="Baker D."/>
            <person name="Gharbi K."/>
            <person name="Hall N."/>
            <person name="Watson M."/>
            <person name="Adriaenssens E.M."/>
            <person name="Foster-Nyarko E."/>
            <person name="Jarju S."/>
            <person name="Secka A."/>
            <person name="Antonio M."/>
            <person name="Oren A."/>
            <person name="Chaudhuri R.R."/>
            <person name="La Ragione R."/>
            <person name="Hildebrand F."/>
            <person name="Pallen M.J."/>
        </authorList>
    </citation>
    <scope>NUCLEOTIDE SEQUENCE</scope>
    <source>
        <strain evidence="1">ChiSjej4B22-8349</strain>
    </source>
</reference>
<dbReference type="Proteomes" id="UP000824130">
    <property type="component" value="Unassembled WGS sequence"/>
</dbReference>
<accession>A0A9D1N6E7</accession>
<organism evidence="1 2">
    <name type="scientific">Candidatus Allocopromorpha excrementipullorum</name>
    <dbReference type="NCBI Taxonomy" id="2840743"/>
    <lineage>
        <taxon>Bacteria</taxon>
        <taxon>Bacillati</taxon>
        <taxon>Bacillota</taxon>
        <taxon>Clostridia</taxon>
        <taxon>Eubacteriales</taxon>
        <taxon>Eubacteriaceae</taxon>
        <taxon>Eubacteriaceae incertae sedis</taxon>
        <taxon>Candidatus Allocopromorpha</taxon>
    </lineage>
</organism>
<proteinExistence type="predicted"/>